<organism evidence="1">
    <name type="scientific">marine sediment metagenome</name>
    <dbReference type="NCBI Taxonomy" id="412755"/>
    <lineage>
        <taxon>unclassified sequences</taxon>
        <taxon>metagenomes</taxon>
        <taxon>ecological metagenomes</taxon>
    </lineage>
</organism>
<comment type="caution">
    <text evidence="1">The sequence shown here is derived from an EMBL/GenBank/DDBJ whole genome shotgun (WGS) entry which is preliminary data.</text>
</comment>
<sequence length="55" mass="6504">MDRKRIIRLVNYKNISCFSLSFPHIHGLQSANMIVRILFVFKDNYDIMSFAQVLV</sequence>
<evidence type="ECO:0000313" key="1">
    <source>
        <dbReference type="EMBL" id="GAG80650.1"/>
    </source>
</evidence>
<proteinExistence type="predicted"/>
<dbReference type="AlphaFoldDB" id="X1ADN8"/>
<gene>
    <name evidence="1" type="ORF">S01H4_33572</name>
</gene>
<accession>X1ADN8</accession>
<protein>
    <submittedName>
        <fullName evidence="1">Uncharacterized protein</fullName>
    </submittedName>
</protein>
<reference evidence="1" key="1">
    <citation type="journal article" date="2014" name="Front. Microbiol.">
        <title>High frequency of phylogenetically diverse reductive dehalogenase-homologous genes in deep subseafloor sedimentary metagenomes.</title>
        <authorList>
            <person name="Kawai M."/>
            <person name="Futagami T."/>
            <person name="Toyoda A."/>
            <person name="Takaki Y."/>
            <person name="Nishi S."/>
            <person name="Hori S."/>
            <person name="Arai W."/>
            <person name="Tsubouchi T."/>
            <person name="Morono Y."/>
            <person name="Uchiyama I."/>
            <person name="Ito T."/>
            <person name="Fujiyama A."/>
            <person name="Inagaki F."/>
            <person name="Takami H."/>
        </authorList>
    </citation>
    <scope>NUCLEOTIDE SEQUENCE</scope>
    <source>
        <strain evidence="1">Expedition CK06-06</strain>
    </source>
</reference>
<name>X1ADN8_9ZZZZ</name>
<dbReference type="EMBL" id="BART01017684">
    <property type="protein sequence ID" value="GAG80650.1"/>
    <property type="molecule type" value="Genomic_DNA"/>
</dbReference>